<evidence type="ECO:0000256" key="6">
    <source>
        <dbReference type="ARBA" id="ARBA00022840"/>
    </source>
</evidence>
<keyword evidence="7 10" id="KW-1133">Transmembrane helix</keyword>
<keyword evidence="2" id="KW-1003">Cell membrane</keyword>
<dbReference type="Proteomes" id="UP000184512">
    <property type="component" value="Unassembled WGS sequence"/>
</dbReference>
<keyword evidence="9 14" id="KW-0030">Aminoacyl-tRNA synthetase</keyword>
<keyword evidence="6" id="KW-0067">ATP-binding</keyword>
<dbReference type="GO" id="GO:0006430">
    <property type="term" value="P:lysyl-tRNA aminoacylation"/>
    <property type="evidence" value="ECO:0007669"/>
    <property type="project" value="InterPro"/>
</dbReference>
<sequence>MATLARSAGLRSPWSDHVTAGLHQWIPQVASILFTLSVLGVIWVFLRTARDPYRWTGETELLLRDLVHRHGGDDSLSYFATRRDKSVVFSPDGQAAVAYRLIFGVCLAAGDPIGAQGSWRGAIDAWREEAVGHGWLPAVLSVSDAGARAYIAAGLFIINMGDEAILDADRFAQAKAADPDLRRAIRRVNRDQVCIAITRQASMSADDVTELAVLAEEWRHGESERGFSMALGRAADPADGEIVHVVARREGRPVGLLSFVPWGTSGLSLDVMRRSTDAPNGVTDAMVNALVDRLPKLGLRRVSLNFCMFRGVFADSVKLGAGTVTRFNSSVLGLLDRFWQLERLYESNRRFNPQWVPRYLCYPDLMALPRIALAAGFAEGFLPELPNLRSAPRQLSPEQVAEAREIAATPVVNVAALAPRINDQARARLAHLDALEAAGREGYPPTGARPDRTVAALITDWEEGCRVRIAGRIRHLRDHGAVVFADLFEGAASIQMRLVGGADGFARLVDLGDLLLVEGTCGTSRNGDRVVDVDAWQMAAKDLLPPIFDPAAAQSRSGELLADPAKMTLLHQRGAIVAAVRACMEAAGFAEVETPVLHSVHGGASARPFETHINAYH</sequence>
<dbReference type="SUPFAM" id="SSF55681">
    <property type="entry name" value="Class II aaRS and biotin synthetases"/>
    <property type="match status" value="1"/>
</dbReference>
<evidence type="ECO:0000256" key="3">
    <source>
        <dbReference type="ARBA" id="ARBA00022598"/>
    </source>
</evidence>
<dbReference type="Gene3D" id="2.40.50.140">
    <property type="entry name" value="Nucleic acid-binding proteins"/>
    <property type="match status" value="1"/>
</dbReference>
<evidence type="ECO:0000256" key="2">
    <source>
        <dbReference type="ARBA" id="ARBA00022475"/>
    </source>
</evidence>
<keyword evidence="3" id="KW-0436">Ligase</keyword>
<organism evidence="14 15">
    <name type="scientific">Tessaracoccus bendigoensis DSM 12906</name>
    <dbReference type="NCBI Taxonomy" id="1123357"/>
    <lineage>
        <taxon>Bacteria</taxon>
        <taxon>Bacillati</taxon>
        <taxon>Actinomycetota</taxon>
        <taxon>Actinomycetes</taxon>
        <taxon>Propionibacteriales</taxon>
        <taxon>Propionibacteriaceae</taxon>
        <taxon>Tessaracoccus</taxon>
    </lineage>
</organism>
<proteinExistence type="predicted"/>
<dbReference type="PANTHER" id="PTHR34697">
    <property type="entry name" value="PHOSPHATIDYLGLYCEROL LYSYLTRANSFERASE"/>
    <property type="match status" value="1"/>
</dbReference>
<dbReference type="Gene3D" id="3.30.930.10">
    <property type="entry name" value="Bira Bifunctional Protein, Domain 2"/>
    <property type="match status" value="1"/>
</dbReference>
<evidence type="ECO:0000256" key="10">
    <source>
        <dbReference type="SAM" id="Phobius"/>
    </source>
</evidence>
<keyword evidence="15" id="KW-1185">Reference proteome</keyword>
<dbReference type="GO" id="GO:0016755">
    <property type="term" value="F:aminoacyltransferase activity"/>
    <property type="evidence" value="ECO:0007669"/>
    <property type="project" value="TreeGrafter"/>
</dbReference>
<evidence type="ECO:0000256" key="1">
    <source>
        <dbReference type="ARBA" id="ARBA00004651"/>
    </source>
</evidence>
<reference evidence="15" key="1">
    <citation type="submission" date="2016-11" db="EMBL/GenBank/DDBJ databases">
        <authorList>
            <person name="Varghese N."/>
            <person name="Submissions S."/>
        </authorList>
    </citation>
    <scope>NUCLEOTIDE SEQUENCE [LARGE SCALE GENOMIC DNA]</scope>
    <source>
        <strain evidence="15">DSM 12906</strain>
    </source>
</reference>
<dbReference type="InterPro" id="IPR004364">
    <property type="entry name" value="Aa-tRNA-synt_II"/>
</dbReference>
<feature type="domain" description="OB" evidence="12">
    <location>
        <begin position="467"/>
        <end position="536"/>
    </location>
</feature>
<keyword evidence="4 10" id="KW-0812">Transmembrane</keyword>
<accession>A0A1M6M9D8</accession>
<dbReference type="InterPro" id="IPR012340">
    <property type="entry name" value="NA-bd_OB-fold"/>
</dbReference>
<feature type="domain" description="Phosphatidylglycerol lysyltransferase C-terminal" evidence="13">
    <location>
        <begin position="64"/>
        <end position="362"/>
    </location>
</feature>
<evidence type="ECO:0000259" key="11">
    <source>
        <dbReference type="Pfam" id="PF00152"/>
    </source>
</evidence>
<dbReference type="GO" id="GO:0005737">
    <property type="term" value="C:cytoplasm"/>
    <property type="evidence" value="ECO:0007669"/>
    <property type="project" value="InterPro"/>
</dbReference>
<dbReference type="PRINTS" id="PR00982">
    <property type="entry name" value="TRNASYNTHLYS"/>
</dbReference>
<evidence type="ECO:0000256" key="9">
    <source>
        <dbReference type="ARBA" id="ARBA00023146"/>
    </source>
</evidence>
<dbReference type="EMBL" id="FQZG01000083">
    <property type="protein sequence ID" value="SHJ80065.1"/>
    <property type="molecule type" value="Genomic_DNA"/>
</dbReference>
<dbReference type="GO" id="GO:0055091">
    <property type="term" value="P:phospholipid homeostasis"/>
    <property type="evidence" value="ECO:0007669"/>
    <property type="project" value="TreeGrafter"/>
</dbReference>
<feature type="domain" description="Aminoacyl-tRNA synthetase class II (D/K/N)" evidence="11">
    <location>
        <begin position="564"/>
        <end position="615"/>
    </location>
</feature>
<keyword evidence="8 10" id="KW-0472">Membrane</keyword>
<dbReference type="Pfam" id="PF01336">
    <property type="entry name" value="tRNA_anti-codon"/>
    <property type="match status" value="1"/>
</dbReference>
<evidence type="ECO:0000256" key="8">
    <source>
        <dbReference type="ARBA" id="ARBA00023136"/>
    </source>
</evidence>
<dbReference type="InterPro" id="IPR051211">
    <property type="entry name" value="PG_lysyltransferase"/>
</dbReference>
<dbReference type="Pfam" id="PF09924">
    <property type="entry name" value="LPG_synthase_C"/>
    <property type="match status" value="1"/>
</dbReference>
<keyword evidence="5" id="KW-0547">Nucleotide-binding</keyword>
<evidence type="ECO:0000259" key="13">
    <source>
        <dbReference type="Pfam" id="PF09924"/>
    </source>
</evidence>
<evidence type="ECO:0000259" key="12">
    <source>
        <dbReference type="Pfam" id="PF01336"/>
    </source>
</evidence>
<dbReference type="GO" id="GO:0003676">
    <property type="term" value="F:nucleic acid binding"/>
    <property type="evidence" value="ECO:0007669"/>
    <property type="project" value="InterPro"/>
</dbReference>
<dbReference type="InterPro" id="IPR024320">
    <property type="entry name" value="LPG_synthase_C"/>
</dbReference>
<evidence type="ECO:0000256" key="4">
    <source>
        <dbReference type="ARBA" id="ARBA00022692"/>
    </source>
</evidence>
<dbReference type="GO" id="GO:0005524">
    <property type="term" value="F:ATP binding"/>
    <property type="evidence" value="ECO:0007669"/>
    <property type="project" value="UniProtKB-KW"/>
</dbReference>
<gene>
    <name evidence="14" type="ORF">SAMN02745244_03292</name>
</gene>
<protein>
    <submittedName>
        <fullName evidence="14">tRNA synthetases class II (D, K and N)</fullName>
    </submittedName>
</protein>
<dbReference type="InterPro" id="IPR018149">
    <property type="entry name" value="Lys-tRNA-synth_II_C"/>
</dbReference>
<evidence type="ECO:0000256" key="5">
    <source>
        <dbReference type="ARBA" id="ARBA00022741"/>
    </source>
</evidence>
<dbReference type="GO" id="GO:0005886">
    <property type="term" value="C:plasma membrane"/>
    <property type="evidence" value="ECO:0007669"/>
    <property type="project" value="UniProtKB-SubCell"/>
</dbReference>
<feature type="transmembrane region" description="Helical" evidence="10">
    <location>
        <begin position="25"/>
        <end position="46"/>
    </location>
</feature>
<evidence type="ECO:0000256" key="7">
    <source>
        <dbReference type="ARBA" id="ARBA00022989"/>
    </source>
</evidence>
<dbReference type="PANTHER" id="PTHR34697:SF2">
    <property type="entry name" value="PHOSPHATIDYLGLYCEROL LYSYLTRANSFERASE"/>
    <property type="match status" value="1"/>
</dbReference>
<dbReference type="Pfam" id="PF00152">
    <property type="entry name" value="tRNA-synt_2"/>
    <property type="match status" value="1"/>
</dbReference>
<dbReference type="SUPFAM" id="SSF50249">
    <property type="entry name" value="Nucleic acid-binding proteins"/>
    <property type="match status" value="1"/>
</dbReference>
<evidence type="ECO:0000313" key="14">
    <source>
        <dbReference type="EMBL" id="SHJ80065.1"/>
    </source>
</evidence>
<comment type="subcellular location">
    <subcellularLocation>
        <location evidence="1">Cell membrane</location>
        <topology evidence="1">Multi-pass membrane protein</topology>
    </subcellularLocation>
</comment>
<evidence type="ECO:0000313" key="15">
    <source>
        <dbReference type="Proteomes" id="UP000184512"/>
    </source>
</evidence>
<name>A0A1M6M9D8_9ACTN</name>
<dbReference type="AlphaFoldDB" id="A0A1M6M9D8"/>
<dbReference type="GO" id="GO:0004824">
    <property type="term" value="F:lysine-tRNA ligase activity"/>
    <property type="evidence" value="ECO:0007669"/>
    <property type="project" value="InterPro"/>
</dbReference>
<dbReference type="InterPro" id="IPR004365">
    <property type="entry name" value="NA-bd_OB_tRNA"/>
</dbReference>
<dbReference type="STRING" id="1123357.SAMN02745244_03292"/>
<dbReference type="InterPro" id="IPR045864">
    <property type="entry name" value="aa-tRNA-synth_II/BPL/LPL"/>
</dbReference>